<reference evidence="1" key="1">
    <citation type="journal article" date="2020" name="mSystems">
        <title>Genome- and Community-Level Interaction Insights into Carbon Utilization and Element Cycling Functions of Hydrothermarchaeota in Hydrothermal Sediment.</title>
        <authorList>
            <person name="Zhou Z."/>
            <person name="Liu Y."/>
            <person name="Xu W."/>
            <person name="Pan J."/>
            <person name="Luo Z.H."/>
            <person name="Li M."/>
        </authorList>
    </citation>
    <scope>NUCLEOTIDE SEQUENCE [LARGE SCALE GENOMIC DNA]</scope>
    <source>
        <strain evidence="1">SpSt-418</strain>
    </source>
</reference>
<name>A0A7C3PFP3_9CYAN</name>
<dbReference type="EMBL" id="DSRU01000034">
    <property type="protein sequence ID" value="HFM96576.1"/>
    <property type="molecule type" value="Genomic_DNA"/>
</dbReference>
<accession>A0A7C3PFP3</accession>
<evidence type="ECO:0000313" key="1">
    <source>
        <dbReference type="EMBL" id="HFM96576.1"/>
    </source>
</evidence>
<proteinExistence type="predicted"/>
<protein>
    <submittedName>
        <fullName evidence="1">Uncharacterized protein</fullName>
    </submittedName>
</protein>
<sequence length="85" mass="9865">MAKPTQAHLSRTIEKNQPQFLRDRTIQQMEYYMGAKLIEVGVDPKSTIYRWTTEIKGNQEVITCSAYWKDSKDRILQEEAAQSGN</sequence>
<organism evidence="1">
    <name type="scientific">Oscillatoriales cyanobacterium SpSt-418</name>
    <dbReference type="NCBI Taxonomy" id="2282169"/>
    <lineage>
        <taxon>Bacteria</taxon>
        <taxon>Bacillati</taxon>
        <taxon>Cyanobacteriota</taxon>
        <taxon>Cyanophyceae</taxon>
        <taxon>Oscillatoriophycideae</taxon>
        <taxon>Oscillatoriales</taxon>
    </lineage>
</organism>
<gene>
    <name evidence="1" type="ORF">ENR64_02195</name>
</gene>
<dbReference type="AlphaFoldDB" id="A0A7C3PFP3"/>
<comment type="caution">
    <text evidence="1">The sequence shown here is derived from an EMBL/GenBank/DDBJ whole genome shotgun (WGS) entry which is preliminary data.</text>
</comment>